<sequence length="116" mass="11955">MLKGNPWGISQGEIDASLFPQRRSSPTATTNDAERVDDEEEGAEGGEDVIGPSKVSSRGDCSTRPCDACGTGGARSGPATFAGPGPNLPCSDSSAPPSPRAPMTPPTPFSEVRFDF</sequence>
<feature type="compositionally biased region" description="Pro residues" evidence="1">
    <location>
        <begin position="96"/>
        <end position="108"/>
    </location>
</feature>
<evidence type="ECO:0000313" key="2">
    <source>
        <dbReference type="EMBL" id="KAF4654958.1"/>
    </source>
</evidence>
<feature type="compositionally biased region" description="Polar residues" evidence="1">
    <location>
        <begin position="22"/>
        <end position="31"/>
    </location>
</feature>
<feature type="compositionally biased region" description="Acidic residues" evidence="1">
    <location>
        <begin position="35"/>
        <end position="47"/>
    </location>
</feature>
<reference evidence="2 3" key="1">
    <citation type="submission" date="2020-04" db="EMBL/GenBank/DDBJ databases">
        <title>Perkinsus olseni comparative genomics.</title>
        <authorList>
            <person name="Bogema D.R."/>
        </authorList>
    </citation>
    <scope>NUCLEOTIDE SEQUENCE [LARGE SCALE GENOMIC DNA]</scope>
    <source>
        <strain evidence="2">ATCC PRA-179</strain>
    </source>
</reference>
<comment type="caution">
    <text evidence="2">The sequence shown here is derived from an EMBL/GenBank/DDBJ whole genome shotgun (WGS) entry which is preliminary data.</text>
</comment>
<organism evidence="2 3">
    <name type="scientific">Perkinsus olseni</name>
    <name type="common">Perkinsus atlanticus</name>
    <dbReference type="NCBI Taxonomy" id="32597"/>
    <lineage>
        <taxon>Eukaryota</taxon>
        <taxon>Sar</taxon>
        <taxon>Alveolata</taxon>
        <taxon>Perkinsozoa</taxon>
        <taxon>Perkinsea</taxon>
        <taxon>Perkinsida</taxon>
        <taxon>Perkinsidae</taxon>
        <taxon>Perkinsus</taxon>
    </lineage>
</organism>
<dbReference type="Proteomes" id="UP000570595">
    <property type="component" value="Unassembled WGS sequence"/>
</dbReference>
<accession>A0A7J6L6Y6</accession>
<dbReference type="EMBL" id="JABAHT010000497">
    <property type="protein sequence ID" value="KAF4654958.1"/>
    <property type="molecule type" value="Genomic_DNA"/>
</dbReference>
<name>A0A7J6L6Y6_PEROL</name>
<gene>
    <name evidence="2" type="ORF">FOZ61_007855</name>
</gene>
<evidence type="ECO:0000313" key="3">
    <source>
        <dbReference type="Proteomes" id="UP000570595"/>
    </source>
</evidence>
<feature type="region of interest" description="Disordered" evidence="1">
    <location>
        <begin position="1"/>
        <end position="116"/>
    </location>
</feature>
<dbReference type="AlphaFoldDB" id="A0A7J6L6Y6"/>
<proteinExistence type="predicted"/>
<protein>
    <submittedName>
        <fullName evidence="2">Uncharacterized protein</fullName>
    </submittedName>
</protein>
<evidence type="ECO:0000256" key="1">
    <source>
        <dbReference type="SAM" id="MobiDB-lite"/>
    </source>
</evidence>